<name>D8Q2Q7_SCHCM</name>
<dbReference type="EMBL" id="GL377305">
    <property type="protein sequence ID" value="EFI98172.1"/>
    <property type="molecule type" value="Genomic_DNA"/>
</dbReference>
<dbReference type="VEuPathDB" id="FungiDB:SCHCODRAFT_02211715"/>
<accession>D8Q2Q7</accession>
<reference evidence="1 2" key="1">
    <citation type="journal article" date="2010" name="Nat. Biotechnol.">
        <title>Genome sequence of the model mushroom Schizophyllum commune.</title>
        <authorList>
            <person name="Ohm R.A."/>
            <person name="de Jong J.F."/>
            <person name="Lugones L.G."/>
            <person name="Aerts A."/>
            <person name="Kothe E."/>
            <person name="Stajich J.E."/>
            <person name="de Vries R.P."/>
            <person name="Record E."/>
            <person name="Levasseur A."/>
            <person name="Baker S.E."/>
            <person name="Bartholomew K.A."/>
            <person name="Coutinho P.M."/>
            <person name="Erdmann S."/>
            <person name="Fowler T.J."/>
            <person name="Gathman A.C."/>
            <person name="Lombard V."/>
            <person name="Henrissat B."/>
            <person name="Knabe N."/>
            <person name="Kuees U."/>
            <person name="Lilly W.W."/>
            <person name="Lindquist E."/>
            <person name="Lucas S."/>
            <person name="Magnuson J.K."/>
            <person name="Piumi F."/>
            <person name="Raudaskoski M."/>
            <person name="Salamov A."/>
            <person name="Schmutz J."/>
            <person name="Schwarze F.W.M.R."/>
            <person name="vanKuyk P.A."/>
            <person name="Horton J.S."/>
            <person name="Grigoriev I.V."/>
            <person name="Woesten H.A.B."/>
        </authorList>
    </citation>
    <scope>NUCLEOTIDE SEQUENCE [LARGE SCALE GENOMIC DNA]</scope>
    <source>
        <strain evidence="2">H4-8 / FGSC 9210</strain>
    </source>
</reference>
<keyword evidence="2" id="KW-1185">Reference proteome</keyword>
<organism evidence="2">
    <name type="scientific">Schizophyllum commune (strain H4-8 / FGSC 9210)</name>
    <name type="common">Split gill fungus</name>
    <dbReference type="NCBI Taxonomy" id="578458"/>
    <lineage>
        <taxon>Eukaryota</taxon>
        <taxon>Fungi</taxon>
        <taxon>Dikarya</taxon>
        <taxon>Basidiomycota</taxon>
        <taxon>Agaricomycotina</taxon>
        <taxon>Agaricomycetes</taxon>
        <taxon>Agaricomycetidae</taxon>
        <taxon>Agaricales</taxon>
        <taxon>Schizophyllaceae</taxon>
        <taxon>Schizophyllum</taxon>
    </lineage>
</organism>
<protein>
    <submittedName>
        <fullName evidence="1">Expressed protein</fullName>
    </submittedName>
</protein>
<sequence length="143" mass="16009">MPASLCRLRTNKVTCKENELMSTVARKLPLRSRCFALRSRLLSRQHARDRLDPIFHRSPCKFELQATETPGRRGLPDQRNVSANVAEVTDSGSFHQVIEDDANIALKSYGTVHSQDSVQNHYYAADRASPTLPLSFPASVCLV</sequence>
<dbReference type="AlphaFoldDB" id="D8Q2Q7"/>
<proteinExistence type="predicted"/>
<dbReference type="Proteomes" id="UP000007431">
    <property type="component" value="Unassembled WGS sequence"/>
</dbReference>
<evidence type="ECO:0000313" key="1">
    <source>
        <dbReference type="EMBL" id="EFI98172.1"/>
    </source>
</evidence>
<gene>
    <name evidence="1" type="ORF">SCHCODRAFT_84904</name>
</gene>
<dbReference type="InParanoid" id="D8Q2Q7"/>
<dbReference type="HOGENOM" id="CLU_1807318_0_0_1"/>
<evidence type="ECO:0000313" key="2">
    <source>
        <dbReference type="Proteomes" id="UP000007431"/>
    </source>
</evidence>